<reference evidence="1" key="1">
    <citation type="submission" date="2020-01" db="EMBL/GenBank/DDBJ databases">
        <authorList>
            <person name="Qin S."/>
        </authorList>
    </citation>
    <scope>NUCLEOTIDE SEQUENCE</scope>
    <source>
        <strain evidence="1">CVir17-16-YZ6g</strain>
        <plasmid evidence="1">p17-15-vir-like</plasmid>
    </source>
</reference>
<organism evidence="1">
    <name type="scientific">Klebsiella pneumoniae</name>
    <dbReference type="NCBI Taxonomy" id="573"/>
    <lineage>
        <taxon>Bacteria</taxon>
        <taxon>Pseudomonadati</taxon>
        <taxon>Pseudomonadota</taxon>
        <taxon>Gammaproteobacteria</taxon>
        <taxon>Enterobacterales</taxon>
        <taxon>Enterobacteriaceae</taxon>
        <taxon>Klebsiella/Raoultella group</taxon>
        <taxon>Klebsiella</taxon>
        <taxon>Klebsiella pneumoniae complex</taxon>
    </lineage>
</organism>
<evidence type="ECO:0000313" key="1">
    <source>
        <dbReference type="EMBL" id="QTX15014.1"/>
    </source>
</evidence>
<proteinExistence type="predicted"/>
<name>A0A8B0SVU5_KLEPN</name>
<dbReference type="EMBL" id="MN956836">
    <property type="protein sequence ID" value="QTX15014.1"/>
    <property type="molecule type" value="Genomic_DNA"/>
</dbReference>
<keyword evidence="1" id="KW-0614">Plasmid</keyword>
<geneLocation type="plasmid" evidence="1">
    <name>p17-15-vir-like</name>
</geneLocation>
<sequence>MIGTFPLEVTFTRGMTGTGASGSGVQRQLPEMSDTVCRGRGLF</sequence>
<dbReference type="AlphaFoldDB" id="A0A8B0SVU5"/>
<accession>A0A8B0SVU5</accession>
<protein>
    <submittedName>
        <fullName evidence="1">Uncharacterized protein</fullName>
    </submittedName>
</protein>